<dbReference type="EMBL" id="AP017457">
    <property type="protein sequence ID" value="BAU99454.1"/>
    <property type="molecule type" value="Genomic_DNA"/>
</dbReference>
<dbReference type="GeneID" id="80452106"/>
<protein>
    <submittedName>
        <fullName evidence="3">Activator of HSP90 ATPase</fullName>
    </submittedName>
</protein>
<dbReference type="CDD" id="cd07814">
    <property type="entry name" value="SRPBCC_CalC_Aha1-like"/>
    <property type="match status" value="1"/>
</dbReference>
<proteinExistence type="inferred from homology"/>
<comment type="similarity">
    <text evidence="1">Belongs to the AHA1 family.</text>
</comment>
<dbReference type="Gene3D" id="3.30.530.20">
    <property type="match status" value="1"/>
</dbReference>
<accession>A0A173LX75</accession>
<dbReference type="InterPro" id="IPR023393">
    <property type="entry name" value="START-like_dom_sf"/>
</dbReference>
<dbReference type="OrthoDB" id="3365660at2"/>
<evidence type="ECO:0000313" key="4">
    <source>
        <dbReference type="Proteomes" id="UP000243847"/>
    </source>
</evidence>
<dbReference type="SUPFAM" id="SSF55961">
    <property type="entry name" value="Bet v1-like"/>
    <property type="match status" value="1"/>
</dbReference>
<dbReference type="KEGG" id="amin:AUMI_19120"/>
<feature type="domain" description="Activator of Hsp90 ATPase homologue 1/2-like C-terminal" evidence="2">
    <location>
        <begin position="16"/>
        <end position="153"/>
    </location>
</feature>
<sequence>MQHNFLYSVEREYTQPMSRIWEAWTDAAQLEAWYHPTELKNVPGSSISEPEVGGMWAIAVDVPEYGFQSCFWGTYTAVEPGKLIEHTMFYSQDLAEFAAKDLSGEFAKIVVDFEERPTGSWVRFTQYGELPEEHIPMAKAGMESYFQSLADYLA</sequence>
<gene>
    <name evidence="3" type="ORF">AUMI_19120</name>
</gene>
<dbReference type="RefSeq" id="WP_096381876.1">
    <property type="nucleotide sequence ID" value="NZ_AP017457.1"/>
</dbReference>
<evidence type="ECO:0000259" key="2">
    <source>
        <dbReference type="Pfam" id="PF08327"/>
    </source>
</evidence>
<dbReference type="Pfam" id="PF08327">
    <property type="entry name" value="AHSA1"/>
    <property type="match status" value="1"/>
</dbReference>
<dbReference type="InterPro" id="IPR013538">
    <property type="entry name" value="ASHA1/2-like_C"/>
</dbReference>
<dbReference type="AlphaFoldDB" id="A0A173LX75"/>
<evidence type="ECO:0000256" key="1">
    <source>
        <dbReference type="ARBA" id="ARBA00006817"/>
    </source>
</evidence>
<name>A0A173LX75_9MICO</name>
<reference evidence="3 4" key="1">
    <citation type="journal article" date="2016" name="Genome Announc.">
        <title>Complete Genome Sequence of Aurantimicrobium minutum Type Strain KNCT, a Planktonic Ultramicrobacterium Isolated from River Water.</title>
        <authorList>
            <person name="Nakai R."/>
            <person name="Fujisawa T."/>
            <person name="Nakamura Y."/>
            <person name="Nishide H."/>
            <person name="Uchiyama I."/>
            <person name="Baba T."/>
            <person name="Toyoda A."/>
            <person name="Fujiyama A."/>
            <person name="Naganuma T."/>
            <person name="Niki H."/>
        </authorList>
    </citation>
    <scope>NUCLEOTIDE SEQUENCE [LARGE SCALE GENOMIC DNA]</scope>
    <source>
        <strain evidence="3 4">KNC</strain>
    </source>
</reference>
<organism evidence="3 4">
    <name type="scientific">Aurantimicrobium minutum</name>
    <dbReference type="NCBI Taxonomy" id="708131"/>
    <lineage>
        <taxon>Bacteria</taxon>
        <taxon>Bacillati</taxon>
        <taxon>Actinomycetota</taxon>
        <taxon>Actinomycetes</taxon>
        <taxon>Micrococcales</taxon>
        <taxon>Microbacteriaceae</taxon>
        <taxon>Aurantimicrobium</taxon>
    </lineage>
</organism>
<dbReference type="Proteomes" id="UP000243847">
    <property type="component" value="Chromosome sequence1"/>
</dbReference>
<evidence type="ECO:0000313" key="3">
    <source>
        <dbReference type="EMBL" id="BAU99454.1"/>
    </source>
</evidence>